<keyword evidence="1" id="KW-0805">Transcription regulation</keyword>
<dbReference type="Gene3D" id="1.10.10.60">
    <property type="entry name" value="Homeodomain-like"/>
    <property type="match status" value="2"/>
</dbReference>
<keyword evidence="3" id="KW-0804">Transcription</keyword>
<name>A0ABX5LT29_9GAMM</name>
<dbReference type="PROSITE" id="PS00041">
    <property type="entry name" value="HTH_ARAC_FAMILY_1"/>
    <property type="match status" value="1"/>
</dbReference>
<keyword evidence="6" id="KW-1185">Reference proteome</keyword>
<dbReference type="EMBL" id="LAPT01000147">
    <property type="protein sequence ID" value="PXF28760.1"/>
    <property type="molecule type" value="Genomic_DNA"/>
</dbReference>
<evidence type="ECO:0000259" key="4">
    <source>
        <dbReference type="PROSITE" id="PS01124"/>
    </source>
</evidence>
<reference evidence="5 6" key="1">
    <citation type="submission" date="2015-03" db="EMBL/GenBank/DDBJ databases">
        <authorList>
            <person name="Krishnan R."/>
            <person name="Midha S."/>
            <person name="Patil P.B."/>
            <person name="Rameshkumar N."/>
        </authorList>
    </citation>
    <scope>NUCLEOTIDE SEQUENCE [LARGE SCALE GENOMIC DNA]</scope>
    <source>
        <strain evidence="5 6">L1E11</strain>
    </source>
</reference>
<dbReference type="Pfam" id="PF06445">
    <property type="entry name" value="GyrI-like"/>
    <property type="match status" value="1"/>
</dbReference>
<dbReference type="InterPro" id="IPR010499">
    <property type="entry name" value="AraC_E-bd"/>
</dbReference>
<accession>A0ABX5LT29</accession>
<dbReference type="SUPFAM" id="SSF55136">
    <property type="entry name" value="Probable bacterial effector-binding domain"/>
    <property type="match status" value="1"/>
</dbReference>
<dbReference type="Gene3D" id="3.20.80.10">
    <property type="entry name" value="Regulatory factor, effector binding domain"/>
    <property type="match status" value="1"/>
</dbReference>
<proteinExistence type="predicted"/>
<organism evidence="5 6">
    <name type="scientific">Pokkaliibacter plantistimulans</name>
    <dbReference type="NCBI Taxonomy" id="1635171"/>
    <lineage>
        <taxon>Bacteria</taxon>
        <taxon>Pseudomonadati</taxon>
        <taxon>Pseudomonadota</taxon>
        <taxon>Gammaproteobacteria</taxon>
        <taxon>Oceanospirillales</taxon>
        <taxon>Balneatrichaceae</taxon>
        <taxon>Pokkaliibacter</taxon>
    </lineage>
</organism>
<comment type="caution">
    <text evidence="5">The sequence shown here is derived from an EMBL/GenBank/DDBJ whole genome shotgun (WGS) entry which is preliminary data.</text>
</comment>
<sequence>MSHNPLACPPRFRRLLRYIDEHLQSELSIDQLSEVACCSRFHFQRQFAAWMGLSVGEYVRLCRLKRASLQLAFRQLPVTSVALDCGYQAPESFSRAFTRLTGQAPRQFRLQPDWPGWASHFDPLSRHRSRQMKPLLTIEQVDVVEVPAIWLAVLEHHGDPRLLGDSIRRFIRWRQQHGLSPQRHATYNLFYNDPEQTPAAEFRLDIAVAVPQPVSDSAAGITSKLLQGGRCARLRHVGSDDGLGAAMQFLYGQWLVQSGESLRDFPLYCQRLRFFPDVAEHEAELDLYLPLAPLATEQQASPGIASG</sequence>
<dbReference type="PANTHER" id="PTHR40055:SF1">
    <property type="entry name" value="TRANSCRIPTIONAL REGULATOR YGIV-RELATED"/>
    <property type="match status" value="1"/>
</dbReference>
<keyword evidence="2" id="KW-0238">DNA-binding</keyword>
<dbReference type="PANTHER" id="PTHR40055">
    <property type="entry name" value="TRANSCRIPTIONAL REGULATOR YGIV-RELATED"/>
    <property type="match status" value="1"/>
</dbReference>
<dbReference type="Pfam" id="PF12833">
    <property type="entry name" value="HTH_18"/>
    <property type="match status" value="1"/>
</dbReference>
<dbReference type="Proteomes" id="UP000248090">
    <property type="component" value="Unassembled WGS sequence"/>
</dbReference>
<dbReference type="InterPro" id="IPR018060">
    <property type="entry name" value="HTH_AraC"/>
</dbReference>
<dbReference type="InterPro" id="IPR011256">
    <property type="entry name" value="Reg_factor_effector_dom_sf"/>
</dbReference>
<evidence type="ECO:0000256" key="2">
    <source>
        <dbReference type="ARBA" id="ARBA00023125"/>
    </source>
</evidence>
<dbReference type="PROSITE" id="PS01124">
    <property type="entry name" value="HTH_ARAC_FAMILY_2"/>
    <property type="match status" value="1"/>
</dbReference>
<dbReference type="InterPro" id="IPR009057">
    <property type="entry name" value="Homeodomain-like_sf"/>
</dbReference>
<evidence type="ECO:0000313" key="6">
    <source>
        <dbReference type="Proteomes" id="UP000248090"/>
    </source>
</evidence>
<dbReference type="RefSeq" id="WP_110190014.1">
    <property type="nucleotide sequence ID" value="NZ_CP177354.1"/>
</dbReference>
<evidence type="ECO:0000256" key="1">
    <source>
        <dbReference type="ARBA" id="ARBA00023015"/>
    </source>
</evidence>
<dbReference type="SMART" id="SM00871">
    <property type="entry name" value="AraC_E_bind"/>
    <property type="match status" value="1"/>
</dbReference>
<evidence type="ECO:0000256" key="3">
    <source>
        <dbReference type="ARBA" id="ARBA00023163"/>
    </source>
</evidence>
<dbReference type="InterPro" id="IPR018062">
    <property type="entry name" value="HTH_AraC-typ_CS"/>
</dbReference>
<dbReference type="InterPro" id="IPR020449">
    <property type="entry name" value="Tscrpt_reg_AraC-type_HTH"/>
</dbReference>
<dbReference type="SMART" id="SM00342">
    <property type="entry name" value="HTH_ARAC"/>
    <property type="match status" value="1"/>
</dbReference>
<dbReference type="InterPro" id="IPR050908">
    <property type="entry name" value="SmbC-like"/>
</dbReference>
<feature type="domain" description="HTH araC/xylS-type" evidence="4">
    <location>
        <begin position="13"/>
        <end position="111"/>
    </location>
</feature>
<evidence type="ECO:0000313" key="5">
    <source>
        <dbReference type="EMBL" id="PXF28760.1"/>
    </source>
</evidence>
<protein>
    <recommendedName>
        <fullName evidence="4">HTH araC/xylS-type domain-containing protein</fullName>
    </recommendedName>
</protein>
<dbReference type="PRINTS" id="PR00032">
    <property type="entry name" value="HTHARAC"/>
</dbReference>
<dbReference type="SUPFAM" id="SSF46689">
    <property type="entry name" value="Homeodomain-like"/>
    <property type="match status" value="2"/>
</dbReference>
<dbReference type="InterPro" id="IPR029442">
    <property type="entry name" value="GyrI-like"/>
</dbReference>
<gene>
    <name evidence="5" type="ORF">WH50_24470</name>
</gene>